<dbReference type="EMBL" id="CP014504">
    <property type="protein sequence ID" value="AMQ01559.1"/>
    <property type="molecule type" value="Genomic_DNA"/>
</dbReference>
<feature type="transmembrane region" description="Helical" evidence="1">
    <location>
        <begin position="75"/>
        <end position="99"/>
    </location>
</feature>
<keyword evidence="1" id="KW-0472">Membrane</keyword>
<gene>
    <name evidence="2" type="ORF">AY601_4730</name>
</gene>
<dbReference type="AlphaFoldDB" id="A0A127VKZ4"/>
<dbReference type="PATRIC" id="fig|188932.3.peg.4907"/>
<keyword evidence="1" id="KW-0812">Transmembrane</keyword>
<feature type="transmembrane region" description="Helical" evidence="1">
    <location>
        <begin position="45"/>
        <end position="63"/>
    </location>
</feature>
<organism evidence="2 3">
    <name type="scientific">Pedobacter cryoconitis</name>
    <dbReference type="NCBI Taxonomy" id="188932"/>
    <lineage>
        <taxon>Bacteria</taxon>
        <taxon>Pseudomonadati</taxon>
        <taxon>Bacteroidota</taxon>
        <taxon>Sphingobacteriia</taxon>
        <taxon>Sphingobacteriales</taxon>
        <taxon>Sphingobacteriaceae</taxon>
        <taxon>Pedobacter</taxon>
    </lineage>
</organism>
<keyword evidence="1" id="KW-1133">Transmembrane helix</keyword>
<proteinExistence type="predicted"/>
<evidence type="ECO:0008006" key="4">
    <source>
        <dbReference type="Google" id="ProtNLM"/>
    </source>
</evidence>
<evidence type="ECO:0000313" key="2">
    <source>
        <dbReference type="EMBL" id="AMQ01559.1"/>
    </source>
</evidence>
<accession>A0A127VKZ4</accession>
<name>A0A127VKZ4_9SPHI</name>
<evidence type="ECO:0000256" key="1">
    <source>
        <dbReference type="SAM" id="Phobius"/>
    </source>
</evidence>
<dbReference type="RefSeq" id="WP_068405913.1">
    <property type="nucleotide sequence ID" value="NZ_CP014504.1"/>
</dbReference>
<reference evidence="2 3" key="1">
    <citation type="submission" date="2016-03" db="EMBL/GenBank/DDBJ databases">
        <title>Complete genome sequence of Pedobacter cryoconitis PAMC 27485.</title>
        <authorList>
            <person name="Lee J."/>
            <person name="Kim O.-S."/>
        </authorList>
    </citation>
    <scope>NUCLEOTIDE SEQUENCE [LARGE SCALE GENOMIC DNA]</scope>
    <source>
        <strain evidence="2 3">PAMC 27485</strain>
    </source>
</reference>
<feature type="transmembrane region" description="Helical" evidence="1">
    <location>
        <begin position="15"/>
        <end position="33"/>
    </location>
</feature>
<evidence type="ECO:0000313" key="3">
    <source>
        <dbReference type="Proteomes" id="UP000071561"/>
    </source>
</evidence>
<dbReference type="KEGG" id="pcm:AY601_4730"/>
<dbReference type="Proteomes" id="UP000071561">
    <property type="component" value="Chromosome"/>
</dbReference>
<keyword evidence="3" id="KW-1185">Reference proteome</keyword>
<sequence>MENNFNVTKTEDGKTVAIVSYITLIGWLIAYFGMHKDKRTELGSFHLRQTLLLYIVGIILQVLQRIILSIAPSGFIVTIFTILSIVLFILWIIGLIGAIQGTKREIPLLGQRAQSMFPNI</sequence>
<protein>
    <recommendedName>
        <fullName evidence="4">Import component protein</fullName>
    </recommendedName>
</protein>
<dbReference type="OrthoDB" id="6400719at2"/>